<feature type="domain" description="YbaK/aminoacyl-tRNA synthetase-associated" evidence="1">
    <location>
        <begin position="23"/>
        <end position="141"/>
    </location>
</feature>
<dbReference type="CDD" id="cd04332">
    <property type="entry name" value="YbaK_like"/>
    <property type="match status" value="1"/>
</dbReference>
<name>A0ABP8I5F5_9BURK</name>
<dbReference type="InterPro" id="IPR036754">
    <property type="entry name" value="YbaK/aa-tRNA-synt-asso_dom_sf"/>
</dbReference>
<dbReference type="Pfam" id="PF04073">
    <property type="entry name" value="tRNA_edit"/>
    <property type="match status" value="1"/>
</dbReference>
<evidence type="ECO:0000313" key="2">
    <source>
        <dbReference type="EMBL" id="GAA4351634.1"/>
    </source>
</evidence>
<dbReference type="SUPFAM" id="SSF55826">
    <property type="entry name" value="YbaK/ProRS associated domain"/>
    <property type="match status" value="1"/>
</dbReference>
<evidence type="ECO:0000313" key="3">
    <source>
        <dbReference type="Proteomes" id="UP001500975"/>
    </source>
</evidence>
<evidence type="ECO:0000259" key="1">
    <source>
        <dbReference type="Pfam" id="PF04073"/>
    </source>
</evidence>
<protein>
    <submittedName>
        <fullName evidence="2">Aminoacyl-tRNA deacylase</fullName>
    </submittedName>
</protein>
<keyword evidence="3" id="KW-1185">Reference proteome</keyword>
<dbReference type="PANTHER" id="PTHR30411:SF9">
    <property type="entry name" value="MULTIFUNCTIONAL SER_THR-TRNA DEACYLASE PROXP-Y"/>
    <property type="match status" value="1"/>
</dbReference>
<proteinExistence type="predicted"/>
<comment type="caution">
    <text evidence="2">The sequence shown here is derived from an EMBL/GenBank/DDBJ whole genome shotgun (WGS) entry which is preliminary data.</text>
</comment>
<dbReference type="Proteomes" id="UP001500975">
    <property type="component" value="Unassembled WGS sequence"/>
</dbReference>
<dbReference type="InterPro" id="IPR007214">
    <property type="entry name" value="YbaK/aa-tRNA-synth-assoc-dom"/>
</dbReference>
<accession>A0ABP8I5F5</accession>
<dbReference type="Gene3D" id="3.90.960.10">
    <property type="entry name" value="YbaK/aminoacyl-tRNA synthetase-associated domain"/>
    <property type="match status" value="1"/>
</dbReference>
<organism evidence="2 3">
    <name type="scientific">Variovorax defluvii</name>
    <dbReference type="NCBI Taxonomy" id="913761"/>
    <lineage>
        <taxon>Bacteria</taxon>
        <taxon>Pseudomonadati</taxon>
        <taxon>Pseudomonadota</taxon>
        <taxon>Betaproteobacteria</taxon>
        <taxon>Burkholderiales</taxon>
        <taxon>Comamonadaceae</taxon>
        <taxon>Variovorax</taxon>
    </lineage>
</organism>
<dbReference type="RefSeq" id="WP_345540118.1">
    <property type="nucleotide sequence ID" value="NZ_BAABGJ010000075.1"/>
</dbReference>
<gene>
    <name evidence="2" type="ORF">GCM10023165_40040</name>
</gene>
<sequence length="159" mass="18043">MSIPSHLYSYLDQRGTRYEVWTHEHSHSSAETARAAHIPPCQLAKSVILQDDEGCVMAVLPADRVLMVGEFSRLAGRYRLRLADEDRIASLFEDCERGAVPPVGMAWGIPTLVDDELESNDVIYMEVGDHQRLLRMSHDQFHELMRAQPHGCFSKSPMH</sequence>
<reference evidence="3" key="1">
    <citation type="journal article" date="2019" name="Int. J. Syst. Evol. Microbiol.">
        <title>The Global Catalogue of Microorganisms (GCM) 10K type strain sequencing project: providing services to taxonomists for standard genome sequencing and annotation.</title>
        <authorList>
            <consortium name="The Broad Institute Genomics Platform"/>
            <consortium name="The Broad Institute Genome Sequencing Center for Infectious Disease"/>
            <person name="Wu L."/>
            <person name="Ma J."/>
        </authorList>
    </citation>
    <scope>NUCLEOTIDE SEQUENCE [LARGE SCALE GENOMIC DNA]</scope>
    <source>
        <strain evidence="3">JCM 17804</strain>
    </source>
</reference>
<dbReference type="EMBL" id="BAABGJ010000075">
    <property type="protein sequence ID" value="GAA4351634.1"/>
    <property type="molecule type" value="Genomic_DNA"/>
</dbReference>
<dbReference type="PANTHER" id="PTHR30411">
    <property type="entry name" value="CYTOPLASMIC PROTEIN"/>
    <property type="match status" value="1"/>
</dbReference>